<dbReference type="InParanoid" id="A0A090M3K0"/>
<dbReference type="CDD" id="cd05162">
    <property type="entry name" value="PWWP"/>
    <property type="match status" value="1"/>
</dbReference>
<dbReference type="GO" id="GO:0008270">
    <property type="term" value="F:zinc ion binding"/>
    <property type="evidence" value="ECO:0007669"/>
    <property type="project" value="UniProtKB-KW"/>
</dbReference>
<dbReference type="GeneID" id="9836562"/>
<keyword evidence="2" id="KW-0863">Zinc-finger</keyword>
<sequence>MDDHVLARALHEELNAPPRRRARGVDRGAARPSAPAPATRTYRPQWPKARVRVASGGVIIDGNDETDDDGARTKRTGRVRGSGALKSSIESSKKTRVARRRGDDELDDETLTRTPSRATTTTTTKVANGTSEEKRLRKNELSRLWHAKRRAMERVALEEGTEKASSSKERSKKERFEDEEAKRAHVEGETEKKRRLKDKTKREGAAKKLRSAKPRMIAVDTEKTSDADVTVAVSSADGSVVPTTPPLTEVNKKNKGNAPTSSGKADSRKKKTDDANGADEESGEKQQKRKNERRLDPRFLKCKEAELSEFPPGMIVWVKLSSTHKGQWWPGRVWKLRQCARAYDLLEIKPTGECGLVKLFGTHTFEWAVKEDLAPYDAQNQTLYRESMMHWFSVNKSRAGGRGTARKALHIADAEEIAEWSDPWSTSDDSSSESEEETEAVATAKANDKANEVLRVGLTPDWIVHATCKVFEMDLPTIEAPLIKGLLDPCTNSHLRPNIPAEKCYDKKDDGLKMENSWEGYHVLVNPPYEAQVQWRFINRAINEVEWERCPGVILVCRNSTDTSYFQRLLPFPRIHLRRTAVQFKDYSHCPVGFGICVFCIVSPTNPKQAEMYHRFYDEFHQSGEFNIPVDNTFVKSSPFIELTTRLHLTACATYRDSWIACDVCDRWREIPFDQMLKARKSKVWQCRDSFPLGCQTPLTKQEIAAFSVAKQEQNTVLVASKAEGRNGPVGVFAAESMLEGETSREGGNVHGENVHDRPSEVLDAGDDGDDEREEENEDDTQERTRDFVANGGKLHELGCPCNWEPCRIRRAKEDKILSKTFPGLRLEWEKIRDELTNALTPFERERLEKIEANKRQLRALMHATEEQTTLTSHKVSHASAAESAALRMLDIAKRKQKTKMVNAERRERKVASLKKQMEAAEKRLSDIMSDIREASHGVDTALKVLQAIRSRAHRVQSEFNANKSELKKTREECRRKQTLETREQDDIWLAARDRCGAEVQHPSVAVALPIAITDRPR</sequence>
<evidence type="ECO:0000256" key="3">
    <source>
        <dbReference type="ARBA" id="ARBA00022833"/>
    </source>
</evidence>
<feature type="region of interest" description="Disordered" evidence="5">
    <location>
        <begin position="421"/>
        <end position="445"/>
    </location>
</feature>
<feature type="domain" description="CW-type" evidence="6">
    <location>
        <begin position="653"/>
        <end position="703"/>
    </location>
</feature>
<keyword evidence="8" id="KW-1185">Reference proteome</keyword>
<feature type="region of interest" description="Disordered" evidence="5">
    <location>
        <begin position="741"/>
        <end position="785"/>
    </location>
</feature>
<evidence type="ECO:0000256" key="4">
    <source>
        <dbReference type="SAM" id="Coils"/>
    </source>
</evidence>
<feature type="compositionally biased region" description="Basic and acidic residues" evidence="5">
    <location>
        <begin position="1"/>
        <end position="14"/>
    </location>
</feature>
<feature type="compositionally biased region" description="Low complexity" evidence="5">
    <location>
        <begin position="30"/>
        <end position="44"/>
    </location>
</feature>
<dbReference type="EMBL" id="CAID01000007">
    <property type="protein sequence ID" value="CEF98771.1"/>
    <property type="molecule type" value="Genomic_DNA"/>
</dbReference>
<feature type="compositionally biased region" description="Low complexity" evidence="5">
    <location>
        <begin position="112"/>
        <end position="124"/>
    </location>
</feature>
<keyword evidence="1" id="KW-0479">Metal-binding</keyword>
<proteinExistence type="predicted"/>
<dbReference type="KEGG" id="ota:OT_ostta07g03040"/>
<dbReference type="InterPro" id="IPR011124">
    <property type="entry name" value="Znf_CW"/>
</dbReference>
<dbReference type="InterPro" id="IPR000313">
    <property type="entry name" value="PWWP_dom"/>
</dbReference>
<feature type="compositionally biased region" description="Basic and acidic residues" evidence="5">
    <location>
        <begin position="150"/>
        <end position="192"/>
    </location>
</feature>
<feature type="coiled-coil region" evidence="4">
    <location>
        <begin position="904"/>
        <end position="931"/>
    </location>
</feature>
<feature type="compositionally biased region" description="Acidic residues" evidence="5">
    <location>
        <begin position="764"/>
        <end position="781"/>
    </location>
</feature>
<dbReference type="OrthoDB" id="497506at2759"/>
<evidence type="ECO:0000313" key="8">
    <source>
        <dbReference type="Proteomes" id="UP000009170"/>
    </source>
</evidence>
<reference evidence="7 8" key="2">
    <citation type="journal article" date="2014" name="BMC Genomics">
        <title>An improved genome of the model marine alga Ostreococcus tauri unfolds by assessing Illumina de novo assemblies.</title>
        <authorList>
            <person name="Blanc-Mathieu R."/>
            <person name="Verhelst B."/>
            <person name="Derelle E."/>
            <person name="Rombauts S."/>
            <person name="Bouget F.Y."/>
            <person name="Carre I."/>
            <person name="Chateau A."/>
            <person name="Eyre-Walker A."/>
            <person name="Grimsley N."/>
            <person name="Moreau H."/>
            <person name="Piegu B."/>
            <person name="Rivals E."/>
            <person name="Schackwitz W."/>
            <person name="Van de Peer Y."/>
            <person name="Piganeau G."/>
        </authorList>
    </citation>
    <scope>NUCLEOTIDE SEQUENCE [LARGE SCALE GENOMIC DNA]</scope>
    <source>
        <strain evidence="8">OTTH 0595 / CCAP 157/2 / RCC745</strain>
    </source>
</reference>
<organism evidence="7 8">
    <name type="scientific">Ostreococcus tauri</name>
    <name type="common">Marine green alga</name>
    <dbReference type="NCBI Taxonomy" id="70448"/>
    <lineage>
        <taxon>Eukaryota</taxon>
        <taxon>Viridiplantae</taxon>
        <taxon>Chlorophyta</taxon>
        <taxon>Mamiellophyceae</taxon>
        <taxon>Mamiellales</taxon>
        <taxon>Bathycoccaceae</taxon>
        <taxon>Ostreococcus</taxon>
    </lineage>
</organism>
<keyword evidence="3" id="KW-0862">Zinc</keyword>
<dbReference type="PROSITE" id="PS51050">
    <property type="entry name" value="ZF_CW"/>
    <property type="match status" value="1"/>
</dbReference>
<dbReference type="AlphaFoldDB" id="A0A090M3K0"/>
<feature type="compositionally biased region" description="Basic and acidic residues" evidence="5">
    <location>
        <begin position="131"/>
        <end position="143"/>
    </location>
</feature>
<name>A0A090M3K0_OSTTA</name>
<gene>
    <name evidence="7" type="ORF">OT_ostta07g03040</name>
</gene>
<dbReference type="RefSeq" id="XP_022839456.1">
    <property type="nucleotide sequence ID" value="XM_022983829.1"/>
</dbReference>
<dbReference type="Proteomes" id="UP000009170">
    <property type="component" value="Unassembled WGS sequence"/>
</dbReference>
<dbReference type="SUPFAM" id="SSF63748">
    <property type="entry name" value="Tudor/PWWP/MBT"/>
    <property type="match status" value="1"/>
</dbReference>
<feature type="region of interest" description="Disordered" evidence="5">
    <location>
        <begin position="1"/>
        <end position="296"/>
    </location>
</feature>
<reference evidence="8" key="1">
    <citation type="journal article" date="2006" name="Proc. Natl. Acad. Sci. U.S.A.">
        <title>Genome analysis of the smallest free-living eukaryote Ostreococcus tauri unveils many unique features.</title>
        <authorList>
            <person name="Derelle E."/>
            <person name="Ferraz C."/>
            <person name="Rombauts S."/>
            <person name="Rouze P."/>
            <person name="Worden A.Z."/>
            <person name="Robbens S."/>
            <person name="Partensky F."/>
            <person name="Degroeve S."/>
            <person name="Echeynie S."/>
            <person name="Cooke R."/>
            <person name="Saeys Y."/>
            <person name="Wuyts J."/>
            <person name="Jabbari K."/>
            <person name="Bowler C."/>
            <person name="Panaud O."/>
            <person name="Piegu B."/>
            <person name="Ball S.G."/>
            <person name="Ral J.-P."/>
            <person name="Bouget F.-Y."/>
            <person name="Piganeau G."/>
            <person name="De Baets B."/>
            <person name="Picard A."/>
            <person name="Delseny M."/>
            <person name="Demaille J."/>
            <person name="Van de Peer Y."/>
            <person name="Moreau H."/>
        </authorList>
    </citation>
    <scope>NUCLEOTIDE SEQUENCE [LARGE SCALE GENOMIC DNA]</scope>
    <source>
        <strain evidence="8">OTTH 0595 / CCAP 157/2 / RCC745</strain>
    </source>
</reference>
<protein>
    <submittedName>
        <fullName evidence="7">Zinc finger, CW-type</fullName>
    </submittedName>
</protein>
<comment type="caution">
    <text evidence="7">The sequence shown here is derived from an EMBL/GenBank/DDBJ whole genome shotgun (WGS) entry which is preliminary data.</text>
</comment>
<keyword evidence="4" id="KW-0175">Coiled coil</keyword>
<dbReference type="STRING" id="70448.A0A090M3K0"/>
<accession>A0A090M3K0</accession>
<feature type="compositionally biased region" description="Acidic residues" evidence="5">
    <location>
        <begin position="430"/>
        <end position="439"/>
    </location>
</feature>
<evidence type="ECO:0000256" key="2">
    <source>
        <dbReference type="ARBA" id="ARBA00022771"/>
    </source>
</evidence>
<evidence type="ECO:0000256" key="5">
    <source>
        <dbReference type="SAM" id="MobiDB-lite"/>
    </source>
</evidence>
<dbReference type="Gene3D" id="2.30.30.140">
    <property type="match status" value="1"/>
</dbReference>
<evidence type="ECO:0000313" key="7">
    <source>
        <dbReference type="EMBL" id="CEF98771.1"/>
    </source>
</evidence>
<evidence type="ECO:0000256" key="1">
    <source>
        <dbReference type="ARBA" id="ARBA00022723"/>
    </source>
</evidence>
<dbReference type="Pfam" id="PF00855">
    <property type="entry name" value="PWWP"/>
    <property type="match status" value="1"/>
</dbReference>
<evidence type="ECO:0000259" key="6">
    <source>
        <dbReference type="PROSITE" id="PS51050"/>
    </source>
</evidence>